<dbReference type="OrthoDB" id="1908104at2759"/>
<dbReference type="GeneID" id="105851090"/>
<dbReference type="Gene3D" id="3.10.450.10">
    <property type="match status" value="1"/>
</dbReference>
<name>A0A1S3EG69_CICAR</name>
<dbReference type="SMART" id="SM00043">
    <property type="entry name" value="CY"/>
    <property type="match status" value="1"/>
</dbReference>
<comment type="similarity">
    <text evidence="3">Belongs to the cystatin family. Phytocystatin subfamily.</text>
</comment>
<sequence>MISVGDIRDMPGSQNSLAIISLARFAVEEHNKKENSLLEFERVISAKHQSVAGFMYYITLEAKDGVNKKVYKAKVWDVFWMYFKELLEFKLVDDASAESSA</sequence>
<evidence type="ECO:0000313" key="5">
    <source>
        <dbReference type="Proteomes" id="UP000087171"/>
    </source>
</evidence>
<dbReference type="SUPFAM" id="SSF54403">
    <property type="entry name" value="Cystatin/monellin"/>
    <property type="match status" value="1"/>
</dbReference>
<organism evidence="5 6">
    <name type="scientific">Cicer arietinum</name>
    <name type="common">Chickpea</name>
    <name type="synonym">Garbanzo</name>
    <dbReference type="NCBI Taxonomy" id="3827"/>
    <lineage>
        <taxon>Eukaryota</taxon>
        <taxon>Viridiplantae</taxon>
        <taxon>Streptophyta</taxon>
        <taxon>Embryophyta</taxon>
        <taxon>Tracheophyta</taxon>
        <taxon>Spermatophyta</taxon>
        <taxon>Magnoliopsida</taxon>
        <taxon>eudicotyledons</taxon>
        <taxon>Gunneridae</taxon>
        <taxon>Pentapetalae</taxon>
        <taxon>rosids</taxon>
        <taxon>fabids</taxon>
        <taxon>Fabales</taxon>
        <taxon>Fabaceae</taxon>
        <taxon>Papilionoideae</taxon>
        <taxon>50 kb inversion clade</taxon>
        <taxon>NPAAA clade</taxon>
        <taxon>Hologalegina</taxon>
        <taxon>IRL clade</taxon>
        <taxon>Cicereae</taxon>
        <taxon>Cicer</taxon>
    </lineage>
</organism>
<keyword evidence="2 3" id="KW-0789">Thiol protease inhibitor</keyword>
<evidence type="ECO:0000256" key="3">
    <source>
        <dbReference type="RuleBase" id="RU362130"/>
    </source>
</evidence>
<dbReference type="PANTHER" id="PTHR11413">
    <property type="entry name" value="CYSTATIN FAMILY MEMBER"/>
    <property type="match status" value="1"/>
</dbReference>
<gene>
    <name evidence="6" type="primary">LOC105851090</name>
</gene>
<dbReference type="InterPro" id="IPR027214">
    <property type="entry name" value="Cystatin"/>
</dbReference>
<feature type="domain" description="Cystatin" evidence="4">
    <location>
        <begin position="2"/>
        <end position="92"/>
    </location>
</feature>
<evidence type="ECO:0000259" key="4">
    <source>
        <dbReference type="SMART" id="SM00043"/>
    </source>
</evidence>
<evidence type="ECO:0000313" key="6">
    <source>
        <dbReference type="RefSeq" id="XP_012574835.1"/>
    </source>
</evidence>
<keyword evidence="1 3" id="KW-0646">Protease inhibitor</keyword>
<dbReference type="RefSeq" id="XP_012574835.1">
    <property type="nucleotide sequence ID" value="XM_012719381.2"/>
</dbReference>
<dbReference type="PANTHER" id="PTHR11413:SF116">
    <property type="entry name" value="MULTICYSTATIN"/>
    <property type="match status" value="1"/>
</dbReference>
<protein>
    <recommendedName>
        <fullName evidence="3">Cysteine proteinase inhibitor</fullName>
    </recommendedName>
</protein>
<evidence type="ECO:0000256" key="2">
    <source>
        <dbReference type="ARBA" id="ARBA00022704"/>
    </source>
</evidence>
<dbReference type="InterPro" id="IPR046350">
    <property type="entry name" value="Cystatin_sf"/>
</dbReference>
<accession>A0A1S3EG69</accession>
<dbReference type="GO" id="GO:0004869">
    <property type="term" value="F:cysteine-type endopeptidase inhibitor activity"/>
    <property type="evidence" value="ECO:0007669"/>
    <property type="project" value="UniProtKB-KW"/>
</dbReference>
<dbReference type="Proteomes" id="UP000087171">
    <property type="component" value="Unplaced"/>
</dbReference>
<dbReference type="STRING" id="3827.A0A1S3EG69"/>
<evidence type="ECO:0000256" key="1">
    <source>
        <dbReference type="ARBA" id="ARBA00022690"/>
    </source>
</evidence>
<dbReference type="Pfam" id="PF16845">
    <property type="entry name" value="SQAPI"/>
    <property type="match status" value="1"/>
</dbReference>
<proteinExistence type="inferred from homology"/>
<reference evidence="6" key="1">
    <citation type="submission" date="2025-08" db="UniProtKB">
        <authorList>
            <consortium name="RefSeq"/>
        </authorList>
    </citation>
    <scope>IDENTIFICATION</scope>
    <source>
        <tissue evidence="6">Etiolated seedlings</tissue>
    </source>
</reference>
<dbReference type="KEGG" id="cam:105851090"/>
<keyword evidence="5" id="KW-1185">Reference proteome</keyword>
<dbReference type="AlphaFoldDB" id="A0A1S3EG69"/>
<dbReference type="CDD" id="cd00042">
    <property type="entry name" value="CY"/>
    <property type="match status" value="1"/>
</dbReference>
<dbReference type="InterPro" id="IPR000010">
    <property type="entry name" value="Cystatin_dom"/>
</dbReference>